<accession>A0A7W7HKP4</accession>
<dbReference type="EMBL" id="BOMP01000182">
    <property type="protein sequence ID" value="GIE45993.1"/>
    <property type="molecule type" value="Genomic_DNA"/>
</dbReference>
<evidence type="ECO:0000313" key="1">
    <source>
        <dbReference type="EMBL" id="GIE45993.1"/>
    </source>
</evidence>
<evidence type="ECO:0000313" key="3">
    <source>
        <dbReference type="Proteomes" id="UP000590511"/>
    </source>
</evidence>
<dbReference type="Pfam" id="PF04672">
    <property type="entry name" value="Methyltransf_19"/>
    <property type="match status" value="1"/>
</dbReference>
<reference evidence="1 4" key="2">
    <citation type="submission" date="2021-01" db="EMBL/GenBank/DDBJ databases">
        <title>Whole genome shotgun sequence of Actinoplanes lobatus NBRC 12513.</title>
        <authorList>
            <person name="Komaki H."/>
            <person name="Tamura T."/>
        </authorList>
    </citation>
    <scope>NUCLEOTIDE SEQUENCE [LARGE SCALE GENOMIC DNA]</scope>
    <source>
        <strain evidence="1 4">NBRC 12513</strain>
    </source>
</reference>
<dbReference type="InterPro" id="IPR006764">
    <property type="entry name" value="SAM_dep_MeTrfase_SAV2177_type"/>
</dbReference>
<name>A0A7W7HKP4_9ACTN</name>
<dbReference type="Gene3D" id="3.40.50.150">
    <property type="entry name" value="Vaccinia Virus protein VP39"/>
    <property type="match status" value="1"/>
</dbReference>
<keyword evidence="4" id="KW-1185">Reference proteome</keyword>
<sequence>MSNGEQTAPQLETSIPHTARIWNYLLGGKDNFAADRLVGDQILAGQPALAENARRCRAFLIRAVRYLAAEAGVRQFLDIGTGLPTANNTHEVAQSVAPECRIVYVDNDPLVLTHARALLTSRPEGLTSYLDADMYDMDLVLREAARTLDFSEPVAILFMGVLGHVEKDEVAQSMVSKALDAVPSGSYLALYDSAPVSPEVVEAARIWNESAALPYHLRSEDRLAQFFHGLELVEPGLVPVTRWRPDTEAPGVEQYGGVGRKPGLLQSRVTAGHGRISGADGGDEVVGTVVGLSGGIGDVGGAVEAVVPDRGVTEGGEHG</sequence>
<dbReference type="EMBL" id="JACHNC010000001">
    <property type="protein sequence ID" value="MBB4752308.1"/>
    <property type="molecule type" value="Genomic_DNA"/>
</dbReference>
<dbReference type="AlphaFoldDB" id="A0A7W7HKP4"/>
<evidence type="ECO:0000313" key="4">
    <source>
        <dbReference type="Proteomes" id="UP000631312"/>
    </source>
</evidence>
<evidence type="ECO:0000313" key="2">
    <source>
        <dbReference type="EMBL" id="MBB4752308.1"/>
    </source>
</evidence>
<evidence type="ECO:0008006" key="5">
    <source>
        <dbReference type="Google" id="ProtNLM"/>
    </source>
</evidence>
<dbReference type="InterPro" id="IPR029063">
    <property type="entry name" value="SAM-dependent_MTases_sf"/>
</dbReference>
<reference evidence="2 3" key="1">
    <citation type="submission" date="2020-08" db="EMBL/GenBank/DDBJ databases">
        <title>Sequencing the genomes of 1000 actinobacteria strains.</title>
        <authorList>
            <person name="Klenk H.-P."/>
        </authorList>
    </citation>
    <scope>NUCLEOTIDE SEQUENCE [LARGE SCALE GENOMIC DNA]</scope>
    <source>
        <strain evidence="2 3">DSM 43150</strain>
    </source>
</reference>
<gene>
    <name evidence="1" type="ORF">Alo02nite_88910</name>
    <name evidence="2" type="ORF">BJ964_006469</name>
</gene>
<dbReference type="Proteomes" id="UP000590511">
    <property type="component" value="Unassembled WGS sequence"/>
</dbReference>
<proteinExistence type="predicted"/>
<comment type="caution">
    <text evidence="2">The sequence shown here is derived from an EMBL/GenBank/DDBJ whole genome shotgun (WGS) entry which is preliminary data.</text>
</comment>
<protein>
    <recommendedName>
        <fullName evidence="5">S-adenosyl methyltransferase</fullName>
    </recommendedName>
</protein>
<dbReference type="PIRSF" id="PIRSF017393">
    <property type="entry name" value="MTase_SAV2177"/>
    <property type="match status" value="1"/>
</dbReference>
<dbReference type="Proteomes" id="UP000631312">
    <property type="component" value="Unassembled WGS sequence"/>
</dbReference>
<dbReference type="SUPFAM" id="SSF53335">
    <property type="entry name" value="S-adenosyl-L-methionine-dependent methyltransferases"/>
    <property type="match status" value="1"/>
</dbReference>
<organism evidence="2 3">
    <name type="scientific">Actinoplanes lobatus</name>
    <dbReference type="NCBI Taxonomy" id="113568"/>
    <lineage>
        <taxon>Bacteria</taxon>
        <taxon>Bacillati</taxon>
        <taxon>Actinomycetota</taxon>
        <taxon>Actinomycetes</taxon>
        <taxon>Micromonosporales</taxon>
        <taxon>Micromonosporaceae</taxon>
        <taxon>Actinoplanes</taxon>
    </lineage>
</organism>